<evidence type="ECO:0000259" key="15">
    <source>
        <dbReference type="PROSITE" id="PS01124"/>
    </source>
</evidence>
<dbReference type="PRINTS" id="PR00344">
    <property type="entry name" value="BCTRLSENSOR"/>
</dbReference>
<sequence>MAASRQSNKIREAGHRAGNKAGRAFLALENSPCRPFMSAPFFARFYPSRRLLLGRWLAVSWVLTLLAGLAGCTPSAPPPRYRIGFSQCTNGDAWRQAMLAGMNKELSFYPEVSFRIKDAQYSSARQEQQIKEFLREGIDLLIVSANEAEPVTPIVEEVYNRGIPVVILDRRTTSKLYTAYVGGNNVEVGQQAGHYAAGLLRQRGRVLEVRGAPGSSPAVDRHRGFAQALAAYPGLRLVAEVNSNWERPSVLERLPQVLRQHPDVDLIFAHNDRLALGAYQVCKQLGRERRVKIIGVDGLPGVRGGIQLVQDGVITATLLYSPGGEEAVRTAMKILRRQPYAKENILSTMVIDSTNALTMKLQTEQLGAQQQDIQRQQELLRAQRATFSSQQNVLYVLAAALLGAAVLGALAWRAFRVNRRINRQLEGQNQEILAQRNQIMDLAEQARVATEAKLRFFTNFSHELRTPLTLILGPVEELLTNGQDLSAAQRHDLTLVRRNTHRLLQLVNQLMDFRKIDVGKMPVRAAQGNLVAFVRDIMDVFERPARQRGISLRFLPAEPVISVWFDVNIVDKVFFNLLSNAFKFTPDRGQITVSIQRVPADKTVRVSVEDTGPGIAEQDQAHIFEWFYQGHQSAKGSGMGLALAQGLTRLHQGQLTFSSQPGQGSTFVVTLPEELPAALTTTAPAAPTPPAFALDEDLGAPRPALLVEEAAPAPAMTSSESLVLVIEDNPDVSAFLQQKLRPHFQVSAALDGENGLRLAAEAIPDLIVCDVMLPGISGLEVVRQLKQDWRTSHIPVVMLTARNAPEQQVEGVQQGADLYLTKPFNPTFLLESLRTLLANRDRQREHFRRELSVDTATVAPQRVDQKFLADLTAIVEANLSRAELSVEDVARSLGISRVQLYRKVKAVLGTGVTDFIQGIRLTKARQLLLDEELTIAEVAYQLGFSSPSYFSTSFKARYQVSPSEFRALHTTAG</sequence>
<dbReference type="SMART" id="SM00387">
    <property type="entry name" value="HATPase_c"/>
    <property type="match status" value="1"/>
</dbReference>
<dbReference type="Pfam" id="PF00512">
    <property type="entry name" value="HisKA"/>
    <property type="match status" value="1"/>
</dbReference>
<evidence type="ECO:0000313" key="19">
    <source>
        <dbReference type="Proteomes" id="UP000305517"/>
    </source>
</evidence>
<dbReference type="GO" id="GO:0005524">
    <property type="term" value="F:ATP binding"/>
    <property type="evidence" value="ECO:0007669"/>
    <property type="project" value="UniProtKB-KW"/>
</dbReference>
<feature type="domain" description="Histidine kinase" evidence="16">
    <location>
        <begin position="459"/>
        <end position="675"/>
    </location>
</feature>
<evidence type="ECO:0000256" key="13">
    <source>
        <dbReference type="SAM" id="Coils"/>
    </source>
</evidence>
<dbReference type="InterPro" id="IPR009057">
    <property type="entry name" value="Homeodomain-like_sf"/>
</dbReference>
<reference evidence="18 19" key="1">
    <citation type="submission" date="2019-05" db="EMBL/GenBank/DDBJ databases">
        <title>Hymenobacter edaphi sp. nov., isolated from abandoned arsenic-contaminated farmland soil.</title>
        <authorList>
            <person name="Nie L."/>
        </authorList>
    </citation>
    <scope>NUCLEOTIDE SEQUENCE [LARGE SCALE GENOMIC DNA]</scope>
    <source>
        <strain evidence="18 19">1-3-3-8</strain>
    </source>
</reference>
<dbReference type="Gene3D" id="3.30.565.10">
    <property type="entry name" value="Histidine kinase-like ATPase, C-terminal domain"/>
    <property type="match status" value="1"/>
</dbReference>
<dbReference type="Proteomes" id="UP000305517">
    <property type="component" value="Unassembled WGS sequence"/>
</dbReference>
<keyword evidence="9" id="KW-0805">Transcription regulation</keyword>
<dbReference type="SUPFAM" id="SSF52172">
    <property type="entry name" value="CheY-like"/>
    <property type="match status" value="1"/>
</dbReference>
<name>A0A5R8WQ91_9BACT</name>
<keyword evidence="8" id="KW-0902">Two-component regulatory system</keyword>
<dbReference type="Pfam" id="PF02518">
    <property type="entry name" value="HATPase_c"/>
    <property type="match status" value="1"/>
</dbReference>
<dbReference type="FunFam" id="3.30.565.10:FF:000037">
    <property type="entry name" value="Hybrid sensor histidine kinase/response regulator"/>
    <property type="match status" value="1"/>
</dbReference>
<dbReference type="EC" id="2.7.13.3" evidence="2"/>
<keyword evidence="19" id="KW-1185">Reference proteome</keyword>
<dbReference type="InterPro" id="IPR025997">
    <property type="entry name" value="SBP_2_dom"/>
</dbReference>
<dbReference type="InterPro" id="IPR018060">
    <property type="entry name" value="HTH_AraC"/>
</dbReference>
<dbReference type="OrthoDB" id="9797097at2"/>
<dbReference type="FunFam" id="1.10.287.130:FF:000045">
    <property type="entry name" value="Two-component system sensor histidine kinase/response regulator"/>
    <property type="match status" value="1"/>
</dbReference>
<dbReference type="InterPro" id="IPR001789">
    <property type="entry name" value="Sig_transdc_resp-reg_receiver"/>
</dbReference>
<dbReference type="AlphaFoldDB" id="A0A5R8WQ91"/>
<dbReference type="GO" id="GO:0043565">
    <property type="term" value="F:sequence-specific DNA binding"/>
    <property type="evidence" value="ECO:0007669"/>
    <property type="project" value="InterPro"/>
</dbReference>
<evidence type="ECO:0000256" key="3">
    <source>
        <dbReference type="ARBA" id="ARBA00022553"/>
    </source>
</evidence>
<evidence type="ECO:0000256" key="9">
    <source>
        <dbReference type="ARBA" id="ARBA00023015"/>
    </source>
</evidence>
<feature type="coiled-coil region" evidence="13">
    <location>
        <begin position="418"/>
        <end position="445"/>
    </location>
</feature>
<keyword evidence="5" id="KW-0547">Nucleotide-binding</keyword>
<dbReference type="GO" id="GO:0000155">
    <property type="term" value="F:phosphorelay sensor kinase activity"/>
    <property type="evidence" value="ECO:0007669"/>
    <property type="project" value="InterPro"/>
</dbReference>
<dbReference type="PROSITE" id="PS01124">
    <property type="entry name" value="HTH_ARAC_FAMILY_2"/>
    <property type="match status" value="1"/>
</dbReference>
<evidence type="ECO:0000256" key="7">
    <source>
        <dbReference type="ARBA" id="ARBA00022840"/>
    </source>
</evidence>
<dbReference type="SUPFAM" id="SSF46689">
    <property type="entry name" value="Homeodomain-like"/>
    <property type="match status" value="1"/>
</dbReference>
<dbReference type="CDD" id="cd06308">
    <property type="entry name" value="PBP1_sensor_kinase-like"/>
    <property type="match status" value="1"/>
</dbReference>
<dbReference type="PANTHER" id="PTHR43547">
    <property type="entry name" value="TWO-COMPONENT HISTIDINE KINASE"/>
    <property type="match status" value="1"/>
</dbReference>
<evidence type="ECO:0000313" key="18">
    <source>
        <dbReference type="EMBL" id="TLM92279.1"/>
    </source>
</evidence>
<dbReference type="InterPro" id="IPR011006">
    <property type="entry name" value="CheY-like_superfamily"/>
</dbReference>
<evidence type="ECO:0000256" key="5">
    <source>
        <dbReference type="ARBA" id="ARBA00022741"/>
    </source>
</evidence>
<keyword evidence="4" id="KW-0808">Transferase</keyword>
<accession>A0A5R8WQ91</accession>
<evidence type="ECO:0000259" key="17">
    <source>
        <dbReference type="PROSITE" id="PS50110"/>
    </source>
</evidence>
<protein>
    <recommendedName>
        <fullName evidence="2">histidine kinase</fullName>
        <ecNumber evidence="2">2.7.13.3</ecNumber>
    </recommendedName>
</protein>
<evidence type="ECO:0000259" key="16">
    <source>
        <dbReference type="PROSITE" id="PS50109"/>
    </source>
</evidence>
<dbReference type="PROSITE" id="PS50109">
    <property type="entry name" value="HIS_KIN"/>
    <property type="match status" value="1"/>
</dbReference>
<evidence type="ECO:0000256" key="14">
    <source>
        <dbReference type="SAM" id="Phobius"/>
    </source>
</evidence>
<keyword evidence="14" id="KW-1133">Transmembrane helix</keyword>
<comment type="catalytic activity">
    <reaction evidence="1">
        <text>ATP + protein L-histidine = ADP + protein N-phospho-L-histidine.</text>
        <dbReference type="EC" id="2.7.13.3"/>
    </reaction>
</comment>
<evidence type="ECO:0000256" key="4">
    <source>
        <dbReference type="ARBA" id="ARBA00022679"/>
    </source>
</evidence>
<dbReference type="PROSITE" id="PS00041">
    <property type="entry name" value="HTH_ARAC_FAMILY_1"/>
    <property type="match status" value="1"/>
</dbReference>
<evidence type="ECO:0000256" key="1">
    <source>
        <dbReference type="ARBA" id="ARBA00000085"/>
    </source>
</evidence>
<dbReference type="SMART" id="SM00388">
    <property type="entry name" value="HisKA"/>
    <property type="match status" value="1"/>
</dbReference>
<dbReference type="CDD" id="cd16922">
    <property type="entry name" value="HATPase_EvgS-ArcB-TorS-like"/>
    <property type="match status" value="1"/>
</dbReference>
<dbReference type="InterPro" id="IPR003594">
    <property type="entry name" value="HATPase_dom"/>
</dbReference>
<dbReference type="InterPro" id="IPR004358">
    <property type="entry name" value="Sig_transdc_His_kin-like_C"/>
</dbReference>
<evidence type="ECO:0000256" key="11">
    <source>
        <dbReference type="ARBA" id="ARBA00023163"/>
    </source>
</evidence>
<dbReference type="Pfam" id="PF13407">
    <property type="entry name" value="Peripla_BP_4"/>
    <property type="match status" value="1"/>
</dbReference>
<dbReference type="SUPFAM" id="SSF55874">
    <property type="entry name" value="ATPase domain of HSP90 chaperone/DNA topoisomerase II/histidine kinase"/>
    <property type="match status" value="1"/>
</dbReference>
<dbReference type="InterPro" id="IPR003661">
    <property type="entry name" value="HisK_dim/P_dom"/>
</dbReference>
<dbReference type="Pfam" id="PF00072">
    <property type="entry name" value="Response_reg"/>
    <property type="match status" value="1"/>
</dbReference>
<keyword evidence="3 12" id="KW-0597">Phosphoprotein</keyword>
<keyword evidence="14" id="KW-0812">Transmembrane</keyword>
<feature type="modified residue" description="4-aspartylphosphate" evidence="12">
    <location>
        <position position="770"/>
    </location>
</feature>
<evidence type="ECO:0000256" key="2">
    <source>
        <dbReference type="ARBA" id="ARBA00012438"/>
    </source>
</evidence>
<dbReference type="InterPro" id="IPR018062">
    <property type="entry name" value="HTH_AraC-typ_CS"/>
</dbReference>
<feature type="domain" description="HTH araC/xylS-type" evidence="15">
    <location>
        <begin position="869"/>
        <end position="968"/>
    </location>
</feature>
<evidence type="ECO:0000256" key="6">
    <source>
        <dbReference type="ARBA" id="ARBA00022777"/>
    </source>
</evidence>
<dbReference type="SUPFAM" id="SSF53822">
    <property type="entry name" value="Periplasmic binding protein-like I"/>
    <property type="match status" value="1"/>
</dbReference>
<dbReference type="SMART" id="SM00342">
    <property type="entry name" value="HTH_ARAC"/>
    <property type="match status" value="1"/>
</dbReference>
<gene>
    <name evidence="18" type="ORF">FDY95_12640</name>
</gene>
<keyword evidence="13" id="KW-0175">Coiled coil</keyword>
<evidence type="ECO:0000256" key="12">
    <source>
        <dbReference type="PROSITE-ProRule" id="PRU00169"/>
    </source>
</evidence>
<keyword evidence="6" id="KW-0418">Kinase</keyword>
<feature type="domain" description="Response regulatory" evidence="17">
    <location>
        <begin position="722"/>
        <end position="837"/>
    </location>
</feature>
<keyword evidence="11" id="KW-0804">Transcription</keyword>
<keyword evidence="10" id="KW-0238">DNA-binding</keyword>
<dbReference type="Gene3D" id="1.10.287.130">
    <property type="match status" value="1"/>
</dbReference>
<dbReference type="InterPro" id="IPR028082">
    <property type="entry name" value="Peripla_BP_I"/>
</dbReference>
<dbReference type="SUPFAM" id="SSF47384">
    <property type="entry name" value="Homodimeric domain of signal transducing histidine kinase"/>
    <property type="match status" value="1"/>
</dbReference>
<organism evidence="18 19">
    <name type="scientific">Hymenobacter jeollabukensis</name>
    <dbReference type="NCBI Taxonomy" id="2025313"/>
    <lineage>
        <taxon>Bacteria</taxon>
        <taxon>Pseudomonadati</taxon>
        <taxon>Bacteroidota</taxon>
        <taxon>Cytophagia</taxon>
        <taxon>Cytophagales</taxon>
        <taxon>Hymenobacteraceae</taxon>
        <taxon>Hymenobacter</taxon>
    </lineage>
</organism>
<dbReference type="Gene3D" id="3.40.50.2300">
    <property type="match status" value="3"/>
</dbReference>
<keyword evidence="7" id="KW-0067">ATP-binding</keyword>
<dbReference type="PANTHER" id="PTHR43547:SF2">
    <property type="entry name" value="HYBRID SIGNAL TRANSDUCTION HISTIDINE KINASE C"/>
    <property type="match status" value="1"/>
</dbReference>
<dbReference type="EMBL" id="VAJM01000005">
    <property type="protein sequence ID" value="TLM92279.1"/>
    <property type="molecule type" value="Genomic_DNA"/>
</dbReference>
<dbReference type="SMART" id="SM00448">
    <property type="entry name" value="REC"/>
    <property type="match status" value="1"/>
</dbReference>
<dbReference type="GO" id="GO:0003700">
    <property type="term" value="F:DNA-binding transcription factor activity"/>
    <property type="evidence" value="ECO:0007669"/>
    <property type="project" value="InterPro"/>
</dbReference>
<dbReference type="CDD" id="cd00082">
    <property type="entry name" value="HisKA"/>
    <property type="match status" value="1"/>
</dbReference>
<evidence type="ECO:0000256" key="10">
    <source>
        <dbReference type="ARBA" id="ARBA00023125"/>
    </source>
</evidence>
<dbReference type="InterPro" id="IPR036097">
    <property type="entry name" value="HisK_dim/P_sf"/>
</dbReference>
<feature type="transmembrane region" description="Helical" evidence="14">
    <location>
        <begin position="393"/>
        <end position="415"/>
    </location>
</feature>
<dbReference type="CDD" id="cd17574">
    <property type="entry name" value="REC_OmpR"/>
    <property type="match status" value="1"/>
</dbReference>
<proteinExistence type="predicted"/>
<keyword evidence="14" id="KW-0472">Membrane</keyword>
<dbReference type="InterPro" id="IPR005467">
    <property type="entry name" value="His_kinase_dom"/>
</dbReference>
<dbReference type="Gene3D" id="1.10.10.60">
    <property type="entry name" value="Homeodomain-like"/>
    <property type="match status" value="1"/>
</dbReference>
<evidence type="ECO:0000256" key="8">
    <source>
        <dbReference type="ARBA" id="ARBA00023012"/>
    </source>
</evidence>
<comment type="caution">
    <text evidence="18">The sequence shown here is derived from an EMBL/GenBank/DDBJ whole genome shotgun (WGS) entry which is preliminary data.</text>
</comment>
<dbReference type="PROSITE" id="PS50110">
    <property type="entry name" value="RESPONSE_REGULATORY"/>
    <property type="match status" value="1"/>
</dbReference>
<dbReference type="InterPro" id="IPR036890">
    <property type="entry name" value="HATPase_C_sf"/>
</dbReference>
<dbReference type="Pfam" id="PF12833">
    <property type="entry name" value="HTH_18"/>
    <property type="match status" value="1"/>
</dbReference>